<reference evidence="1 2" key="1">
    <citation type="submission" date="2017-06" db="EMBL/GenBank/DDBJ databases">
        <title>Novel microbial phyla capable of carbon fixation and sulfur reduction in deep-sea sediments.</title>
        <authorList>
            <person name="Huang J."/>
            <person name="Baker B."/>
            <person name="Wang Y."/>
        </authorList>
    </citation>
    <scope>NUCLEOTIDE SEQUENCE [LARGE SCALE GENOMIC DNA]</scope>
    <source>
        <strain evidence="1">B3_TA06</strain>
    </source>
</reference>
<comment type="caution">
    <text evidence="1">The sequence shown here is derived from an EMBL/GenBank/DDBJ whole genome shotgun (WGS) entry which is preliminary data.</text>
</comment>
<dbReference type="EMBL" id="NJBO01000003">
    <property type="protein sequence ID" value="TKJ43635.1"/>
    <property type="molecule type" value="Genomic_DNA"/>
</dbReference>
<gene>
    <name evidence="1" type="ORF">CEE36_02835</name>
</gene>
<evidence type="ECO:0000313" key="2">
    <source>
        <dbReference type="Proteomes" id="UP000317778"/>
    </source>
</evidence>
<sequence>MRYLEERNIEEIFRIMRGMFNLHWGHLKEHATEIENIKKTVSEFLKLTPERAEFVHQPSREHKEIRFLVILNDLRLAAETTLESFDDLGQRLDCFCRVQEKADSLYEAVRHLDLRRDVRKQIALTIRDAVRNIYAEDLEKENLQALLKAIKVAAKEELHPSDHMQVLEFLYEGDLDAYPHLDEDLSKIIEEENQNE</sequence>
<evidence type="ECO:0000313" key="1">
    <source>
        <dbReference type="EMBL" id="TKJ43635.1"/>
    </source>
</evidence>
<organism evidence="1 2">
    <name type="scientific">candidate division TA06 bacterium B3_TA06</name>
    <dbReference type="NCBI Taxonomy" id="2012487"/>
    <lineage>
        <taxon>Bacteria</taxon>
        <taxon>Bacteria division TA06</taxon>
    </lineage>
</organism>
<dbReference type="AlphaFoldDB" id="A0A532V8V7"/>
<accession>A0A532V8V7</accession>
<dbReference type="Proteomes" id="UP000317778">
    <property type="component" value="Unassembled WGS sequence"/>
</dbReference>
<proteinExistence type="predicted"/>
<name>A0A532V8V7_UNCT6</name>
<protein>
    <submittedName>
        <fullName evidence="1">Uncharacterized protein</fullName>
    </submittedName>
</protein>